<dbReference type="InterPro" id="IPR013788">
    <property type="entry name" value="Hemocyanin/hexamerin"/>
</dbReference>
<feature type="signal peptide" evidence="2">
    <location>
        <begin position="1"/>
        <end position="27"/>
    </location>
</feature>
<evidence type="ECO:0000259" key="3">
    <source>
        <dbReference type="Pfam" id="PF00372"/>
    </source>
</evidence>
<feature type="chain" id="PRO_5041384803" evidence="2">
    <location>
        <begin position="28"/>
        <end position="688"/>
    </location>
</feature>
<feature type="domain" description="Hemocyanin C-terminal" evidence="5">
    <location>
        <begin position="442"/>
        <end position="678"/>
    </location>
</feature>
<dbReference type="GO" id="GO:0045735">
    <property type="term" value="F:nutrient reservoir activity"/>
    <property type="evidence" value="ECO:0007669"/>
    <property type="project" value="UniProtKB-KW"/>
</dbReference>
<dbReference type="Gene3D" id="1.20.1370.10">
    <property type="entry name" value="Hemocyanin, N-terminal domain"/>
    <property type="match status" value="1"/>
</dbReference>
<dbReference type="InterPro" id="IPR036697">
    <property type="entry name" value="Hemocyanin_N_sf"/>
</dbReference>
<dbReference type="InterPro" id="IPR008922">
    <property type="entry name" value="Di-copper_centre_dom_sf"/>
</dbReference>
<dbReference type="SUPFAM" id="SSF81296">
    <property type="entry name" value="E set domains"/>
    <property type="match status" value="1"/>
</dbReference>
<sequence length="688" mass="79960">MQRNLIVFATACICLAAATVTPDVVTADKTFLTRQKVLYSLFWHVDQPTTVNSDLYQVARSWSIEDHVGSFTNETVVHEFVERFKHGLIRHDAVFNIFYPEHLEEAIALFKVFYHAKDFDTFYNTAVWARFNVNDKLFTYALAVAIIHRPDTKYIRLPALHEIAPHFFFNNEVLQAAYRAKMGDASVKKSVGVKYHEGGDVIIHANYTGWYISHANVDEELNYFTEDVSLNTGYFYFVHDFPFWMNSKEYHLQKEVRGESYYYGHKQLLTRYYLERLANGLGEIDFIDWREPIITGYYPSMNHPNGLPFPQRDSYTKIPYHKFHLVHDIEEIESRIHDAIDFGYVFDDSRPPKQVDIFTPEGFNILGNLIEGNADSLNAKYYGSFDHLCRKVIGFGANSIDKQHVYPSALEYFTTSLRDPGFYRIYKKIVGYFLNYKAQLPKYTHDELAFPGVKIESVAVDKLLTYFEHYDSVISNGITVNSQHDAETLVIKIRQHRLNHKPFTYHITVNSEKNVKAYVRVFLGPKYDEQGHEFKFVDNYVNFFELDQWVVDLKVGNNKIERSSHESIYVIPDEQSTIVFWNKLNHAIENGEAYTYNTHVSGFPDRLVLPKGKKEGLPLKLFVYISEFNEAHSVNIVSPIWGTTVVDGKPLGYPLDRPVVPYAFNVPNVYFKDVFVFHKQIEEMNLTV</sequence>
<dbReference type="InterPro" id="IPR005203">
    <property type="entry name" value="Hemocyanin_C"/>
</dbReference>
<dbReference type="Proteomes" id="UP001168972">
    <property type="component" value="Unassembled WGS sequence"/>
</dbReference>
<protein>
    <submittedName>
        <fullName evidence="6">Uncharacterized protein</fullName>
    </submittedName>
</protein>
<dbReference type="GO" id="GO:0005615">
    <property type="term" value="C:extracellular space"/>
    <property type="evidence" value="ECO:0007669"/>
    <property type="project" value="UniProtKB-ARBA"/>
</dbReference>
<comment type="caution">
    <text evidence="6">The sequence shown here is derived from an EMBL/GenBank/DDBJ whole genome shotgun (WGS) entry which is preliminary data.</text>
</comment>
<feature type="domain" description="Hemocyanin middle" evidence="3">
    <location>
        <begin position="159"/>
        <end position="433"/>
    </location>
</feature>
<keyword evidence="1" id="KW-0758">Storage protein</keyword>
<dbReference type="SUPFAM" id="SSF48050">
    <property type="entry name" value="Hemocyanin, N-terminal domain"/>
    <property type="match status" value="1"/>
</dbReference>
<evidence type="ECO:0000313" key="6">
    <source>
        <dbReference type="EMBL" id="KAK0168797.1"/>
    </source>
</evidence>
<dbReference type="PRINTS" id="PR00187">
    <property type="entry name" value="HAEMOCYANIN"/>
</dbReference>
<gene>
    <name evidence="6" type="ORF">PV327_002564</name>
</gene>
<evidence type="ECO:0000256" key="2">
    <source>
        <dbReference type="SAM" id="SignalP"/>
    </source>
</evidence>
<dbReference type="AlphaFoldDB" id="A0AA39FFV1"/>
<evidence type="ECO:0000256" key="1">
    <source>
        <dbReference type="ARBA" id="ARBA00022761"/>
    </source>
</evidence>
<dbReference type="InterPro" id="IPR014756">
    <property type="entry name" value="Ig_E-set"/>
</dbReference>
<feature type="domain" description="Hemocyanin N-terminal" evidence="4">
    <location>
        <begin position="31"/>
        <end position="153"/>
    </location>
</feature>
<dbReference type="EMBL" id="JAQQBR010001831">
    <property type="protein sequence ID" value="KAK0168797.1"/>
    <property type="molecule type" value="Genomic_DNA"/>
</dbReference>
<name>A0AA39FFV1_MICHY</name>
<dbReference type="InterPro" id="IPR000896">
    <property type="entry name" value="Hemocyanin/hexamerin_mid_dom"/>
</dbReference>
<dbReference type="PANTHER" id="PTHR11511">
    <property type="entry name" value="LARVAL STORAGE PROTEIN/PHENOLOXIDASE"/>
    <property type="match status" value="1"/>
</dbReference>
<evidence type="ECO:0000259" key="5">
    <source>
        <dbReference type="Pfam" id="PF03723"/>
    </source>
</evidence>
<proteinExistence type="predicted"/>
<dbReference type="Pfam" id="PF03722">
    <property type="entry name" value="Hemocyanin_N"/>
    <property type="match status" value="1"/>
</dbReference>
<evidence type="ECO:0000313" key="7">
    <source>
        <dbReference type="Proteomes" id="UP001168972"/>
    </source>
</evidence>
<dbReference type="InterPro" id="IPR037020">
    <property type="entry name" value="Hemocyanin_C_sf"/>
</dbReference>
<dbReference type="Pfam" id="PF03723">
    <property type="entry name" value="Hemocyanin_C"/>
    <property type="match status" value="1"/>
</dbReference>
<dbReference type="InterPro" id="IPR005204">
    <property type="entry name" value="Hemocyanin_N"/>
</dbReference>
<dbReference type="Gene3D" id="2.60.40.1520">
    <property type="entry name" value="Hemocyanin, C-terminal domain"/>
    <property type="match status" value="1"/>
</dbReference>
<dbReference type="PANTHER" id="PTHR11511:SF5">
    <property type="entry name" value="FAT-BODY PROTEIN 1-RELATED"/>
    <property type="match status" value="1"/>
</dbReference>
<accession>A0AA39FFV1</accession>
<dbReference type="SUPFAM" id="SSF48056">
    <property type="entry name" value="Di-copper centre-containing domain"/>
    <property type="match status" value="1"/>
</dbReference>
<keyword evidence="7" id="KW-1185">Reference proteome</keyword>
<dbReference type="Pfam" id="PF00372">
    <property type="entry name" value="Hemocyanin_M"/>
    <property type="match status" value="1"/>
</dbReference>
<keyword evidence="2" id="KW-0732">Signal</keyword>
<dbReference type="Gene3D" id="1.10.1280.10">
    <property type="entry name" value="Di-copper center containing domain from catechol oxidase"/>
    <property type="match status" value="1"/>
</dbReference>
<reference evidence="6" key="1">
    <citation type="journal article" date="2023" name="bioRxiv">
        <title>Scaffold-level genome assemblies of two parasitoid biocontrol wasps reveal the parthenogenesis mechanism and an associated novel virus.</title>
        <authorList>
            <person name="Inwood S."/>
            <person name="Skelly J."/>
            <person name="Guhlin J."/>
            <person name="Harrop T."/>
            <person name="Goldson S."/>
            <person name="Dearden P."/>
        </authorList>
    </citation>
    <scope>NUCLEOTIDE SEQUENCE</scope>
    <source>
        <strain evidence="6">Lincoln</strain>
        <tissue evidence="6">Whole body</tissue>
    </source>
</reference>
<evidence type="ECO:0000259" key="4">
    <source>
        <dbReference type="Pfam" id="PF03722"/>
    </source>
</evidence>
<organism evidence="6 7">
    <name type="scientific">Microctonus hyperodae</name>
    <name type="common">Parasitoid wasp</name>
    <dbReference type="NCBI Taxonomy" id="165561"/>
    <lineage>
        <taxon>Eukaryota</taxon>
        <taxon>Metazoa</taxon>
        <taxon>Ecdysozoa</taxon>
        <taxon>Arthropoda</taxon>
        <taxon>Hexapoda</taxon>
        <taxon>Insecta</taxon>
        <taxon>Pterygota</taxon>
        <taxon>Neoptera</taxon>
        <taxon>Endopterygota</taxon>
        <taxon>Hymenoptera</taxon>
        <taxon>Apocrita</taxon>
        <taxon>Ichneumonoidea</taxon>
        <taxon>Braconidae</taxon>
        <taxon>Euphorinae</taxon>
        <taxon>Microctonus</taxon>
    </lineage>
</organism>
<dbReference type="PROSITE" id="PS00210">
    <property type="entry name" value="HEMOCYANIN_2"/>
    <property type="match status" value="1"/>
</dbReference>
<reference evidence="6" key="2">
    <citation type="submission" date="2023-03" db="EMBL/GenBank/DDBJ databases">
        <authorList>
            <person name="Inwood S.N."/>
            <person name="Skelly J.G."/>
            <person name="Guhlin J."/>
            <person name="Harrop T.W.R."/>
            <person name="Goldson S.G."/>
            <person name="Dearden P.K."/>
        </authorList>
    </citation>
    <scope>NUCLEOTIDE SEQUENCE</scope>
    <source>
        <strain evidence="6">Lincoln</strain>
        <tissue evidence="6">Whole body</tissue>
    </source>
</reference>